<gene>
    <name evidence="3" type="ORF">BE18_19250</name>
</gene>
<evidence type="ECO:0000313" key="4">
    <source>
        <dbReference type="Proteomes" id="UP000075515"/>
    </source>
</evidence>
<dbReference type="InterPro" id="IPR013517">
    <property type="entry name" value="FG-GAP"/>
</dbReference>
<dbReference type="InterPro" id="IPR028994">
    <property type="entry name" value="Integrin_alpha_N"/>
</dbReference>
<evidence type="ECO:0000313" key="3">
    <source>
        <dbReference type="EMBL" id="KYF82441.1"/>
    </source>
</evidence>
<dbReference type="InterPro" id="IPR022385">
    <property type="entry name" value="Rhs_assc_core"/>
</dbReference>
<feature type="compositionally biased region" description="Polar residues" evidence="2">
    <location>
        <begin position="882"/>
        <end position="899"/>
    </location>
</feature>
<evidence type="ECO:0000256" key="1">
    <source>
        <dbReference type="ARBA" id="ARBA00022729"/>
    </source>
</evidence>
<keyword evidence="1" id="KW-0732">Signal</keyword>
<feature type="region of interest" description="Disordered" evidence="2">
    <location>
        <begin position="1912"/>
        <end position="1931"/>
    </location>
</feature>
<dbReference type="InterPro" id="IPR050708">
    <property type="entry name" value="T6SS_VgrG/RHS"/>
</dbReference>
<dbReference type="PANTHER" id="PTHR32305:SF15">
    <property type="entry name" value="PROTEIN RHSA-RELATED"/>
    <property type="match status" value="1"/>
</dbReference>
<dbReference type="Proteomes" id="UP000075515">
    <property type="component" value="Unassembled WGS sequence"/>
</dbReference>
<dbReference type="SUPFAM" id="SSF69318">
    <property type="entry name" value="Integrin alpha N-terminal domain"/>
    <property type="match status" value="1"/>
</dbReference>
<comment type="caution">
    <text evidence="3">The sequence shown here is derived from an EMBL/GenBank/DDBJ whole genome shotgun (WGS) entry which is preliminary data.</text>
</comment>
<dbReference type="Gene3D" id="2.130.10.130">
    <property type="entry name" value="Integrin alpha, N-terminal"/>
    <property type="match status" value="1"/>
</dbReference>
<organism evidence="3 4">
    <name type="scientific">Sorangium cellulosum</name>
    <name type="common">Polyangium cellulosum</name>
    <dbReference type="NCBI Taxonomy" id="56"/>
    <lineage>
        <taxon>Bacteria</taxon>
        <taxon>Pseudomonadati</taxon>
        <taxon>Myxococcota</taxon>
        <taxon>Polyangia</taxon>
        <taxon>Polyangiales</taxon>
        <taxon>Polyangiaceae</taxon>
        <taxon>Sorangium</taxon>
    </lineage>
</organism>
<dbReference type="NCBIfam" id="TIGR03696">
    <property type="entry name" value="Rhs_assc_core"/>
    <property type="match status" value="1"/>
</dbReference>
<dbReference type="Gene3D" id="2.180.10.10">
    <property type="entry name" value="RHS repeat-associated core"/>
    <property type="match status" value="1"/>
</dbReference>
<dbReference type="InterPro" id="IPR006530">
    <property type="entry name" value="YD"/>
</dbReference>
<dbReference type="Pfam" id="PF13517">
    <property type="entry name" value="FG-GAP_3"/>
    <property type="match status" value="2"/>
</dbReference>
<evidence type="ECO:0008006" key="5">
    <source>
        <dbReference type="Google" id="ProtNLM"/>
    </source>
</evidence>
<dbReference type="EMBL" id="JEMC01003270">
    <property type="protein sequence ID" value="KYF82441.1"/>
    <property type="molecule type" value="Genomic_DNA"/>
</dbReference>
<evidence type="ECO:0000256" key="2">
    <source>
        <dbReference type="SAM" id="MobiDB-lite"/>
    </source>
</evidence>
<feature type="region of interest" description="Disordered" evidence="2">
    <location>
        <begin position="1614"/>
        <end position="1633"/>
    </location>
</feature>
<protein>
    <recommendedName>
        <fullName evidence="5">Insecticide toxin TcdB middle/N-terminal domain-containing protein</fullName>
    </recommendedName>
</protein>
<feature type="region of interest" description="Disordered" evidence="2">
    <location>
        <begin position="882"/>
        <end position="901"/>
    </location>
</feature>
<name>A0A150SYQ0_SORCE</name>
<dbReference type="NCBIfam" id="TIGR01643">
    <property type="entry name" value="YD_repeat_2x"/>
    <property type="match status" value="2"/>
</dbReference>
<accession>A0A150SYQ0</accession>
<dbReference type="PANTHER" id="PTHR32305">
    <property type="match status" value="1"/>
</dbReference>
<proteinExistence type="predicted"/>
<sequence>MEIKYEKISAEGGTVEHYPKEIRYGGHELGVPHSRSVQFEYEARSDVLTRYMHGLETMVERRLRQIKVTADPGATLFRRYDLAYTQSKGSGQSLLEAVTECTWGACKRPTRFGWSEAEAGFVGATDATADTPKADEHLASQVVVMDMNGDGRDDVVYPDMERWNFALGVDPAWGQNEHLPKTRPTGAPSVDEHQVGDYQRGFPIDYNQDGKTDLLLADLSPTWRVLESTGTGFQIQDTGIPRSPRSILFSDLVHDYLTAGIYLVDLNGDGIKDLFEFDFWPGDHEHCFPVTPETCGGRWGYRLHDGQGFGPRVIIPELDGTSIAMPVVPLDVDGDGAQEILLFRCTDYGPYLIEGCAPVESRRYQILRWRKQPHASDGLITLANSGIDGSLFYEEALVPVDVNGDGLKDIVASKKYADSTDGGLSLWINHGGTFVHQGTATTSGFVALRHHVQASLVLDYDGDGREDLLVPYELDDVVTSLEGPWPLDDKFQKFFLLRAAPSERAFLVEDPGLAYEPAPDEATSSSWPSRQGPRIADIDGDGLHDLVTSHQGKFRVRFHRAPFGGRPDAVVSIRDGGNDFDPAMIGQMQGSSPSTVFIRYAPLIRSYGPSMTHENGTDPDDVYFLRAGAGAICSYPCKRFVGPKYVVAQHSEDVSTEVGSLTGPTNRRLTAHSYEDAFVDRHGRGWLGFLAHVRYTMHSDDLSGSVDGHPVSRSAAWTRTVYDPTTFDAQARIYPYARRPILTLTFGHDGCGADPSAPSGMWLSMERASWTVRATNGGASHFVYQDREQRSDQECLRWTPLELGRVLAAAEVLDGENIPYRATDFERQVDDFGNPTIETKRAWAPSVDVVIPFTTTTATYDNHTDSWRIGLRRVVTTSDISAEGSQVRTSETSYDTTTGLPGRITRGHPGEEAHWLDTRLDYDDYGNVERSTTVDAHGVTRQAVYTYEPGGMFLHAMRDGLGHTTRFKYHPYLGELAAVVDPNGHAAWWIHDAFGNLRREHRPDGSSTTHWLTRELVGAEWLITAHAQETTGATSATRFDRLGRPFWTQRHGLRGQVSETSRRYWGFGGVRAESLPYLAGESPPGWTEHAYDRRRRPASVVEPDGVTISMTYAETRTTVTNGRAHQSTVVRNGRGQVVRAEDARHETTEYHYGPFGGLSRITDARGDALVQVADAYGRVTEAWNPDSGLRRFAYDAFDQVRSETDNKDQTTLYCHDVVGRPTVRQDVDGLTQWMYDEGPHAVGKLVRMSSPDGVIVQVDYDEAGRPWRETTELPGPSGGSESFAIRRAYNERGELRRVAYPATDDDAPFGVDYRYDDYGHLTAVEEPATSRELWRWEAADAANRITRERFANRVTTSRKYVPATGLLDESTTTYRTLSLPKSLLITLQRLSYGYDENRNVERRTDHRQGLTETFEYDELDRLENVYLGGGGTPLYHYEYDDFGSITHKSDVGSYEYDGDRPHAVRRANGKSYEYDENGNQTVRPLDVRGASNASATITYTPFDKPRQIEAEHGVTTYEYDGDRQRARKVSPAQITTYVGGLYERHEHTAGGVTHKMHVMGPEGVIAVKTIAVDATGEEKRAVHYLHPGHDGSAGVITNELGAAVERRSYDPFGQRRNPDWATGGPGAAPPSETIGFTGHEDEEELSLINMRGRIYDPALGRFLSADPFVQAPFFSQSLNRYSYAFNNPLSFVDPTGYQATDEYEYHHPGLTYDGCVPGAGCVGIKVGQVDLPGIYNDLASGEPFGHREPGPPGLGLVFSLDVSDLRPGDALGSRWNPHSPLGQAGRDVFGEEMPIATWSLSPEMTRAVMGLIPVPGMSSLLVFTDPHATPTDKAIAVALDALSVIGVGAVVKFAGKAGKAGSAAHAGVEALGEAVGAARGVATAQRLAGKISGNLKCFGRCADIRECTSEGAAESGRVGNAHRNPGRQRHHAVFKQVRRTCRARPWSYSCSRRRYRLR</sequence>
<reference evidence="3 4" key="1">
    <citation type="submission" date="2014-02" db="EMBL/GenBank/DDBJ databases">
        <title>The small core and large imbalanced accessory genome model reveals a collaborative survival strategy of Sorangium cellulosum strains in nature.</title>
        <authorList>
            <person name="Han K."/>
            <person name="Peng R."/>
            <person name="Blom J."/>
            <person name="Li Y.-Z."/>
        </authorList>
    </citation>
    <scope>NUCLEOTIDE SEQUENCE [LARGE SCALE GENOMIC DNA]</scope>
    <source>
        <strain evidence="3 4">So0149</strain>
    </source>
</reference>